<feature type="region of interest" description="Disordered" evidence="1">
    <location>
        <begin position="1"/>
        <end position="32"/>
    </location>
</feature>
<dbReference type="Gene3D" id="2.60.40.640">
    <property type="match status" value="1"/>
</dbReference>
<evidence type="ECO:0000313" key="2">
    <source>
        <dbReference type="EMBL" id="KAF5330537.1"/>
    </source>
</evidence>
<evidence type="ECO:0008006" key="4">
    <source>
        <dbReference type="Google" id="ProtNLM"/>
    </source>
</evidence>
<dbReference type="EMBL" id="JAACJJ010000001">
    <property type="protein sequence ID" value="KAF5330537.1"/>
    <property type="molecule type" value="Genomic_DNA"/>
</dbReference>
<evidence type="ECO:0000313" key="3">
    <source>
        <dbReference type="Proteomes" id="UP000567179"/>
    </source>
</evidence>
<evidence type="ECO:0000256" key="1">
    <source>
        <dbReference type="SAM" id="MobiDB-lite"/>
    </source>
</evidence>
<dbReference type="OrthoDB" id="3262423at2759"/>
<dbReference type="InterPro" id="IPR014752">
    <property type="entry name" value="Arrestin-like_C"/>
</dbReference>
<accession>A0A8H5FBJ2</accession>
<reference evidence="2 3" key="1">
    <citation type="journal article" date="2020" name="ISME J.">
        <title>Uncovering the hidden diversity of litter-decomposition mechanisms in mushroom-forming fungi.</title>
        <authorList>
            <person name="Floudas D."/>
            <person name="Bentzer J."/>
            <person name="Ahren D."/>
            <person name="Johansson T."/>
            <person name="Persson P."/>
            <person name="Tunlid A."/>
        </authorList>
    </citation>
    <scope>NUCLEOTIDE SEQUENCE [LARGE SCALE GENOMIC DNA]</scope>
    <source>
        <strain evidence="2 3">CBS 101986</strain>
    </source>
</reference>
<sequence length="466" mass="51189">MSMPLPQFDKLPLGDPQAAHEPPVEDSLPDYTPRAAHIPQPIEEREFEYKIEKKKGVTIASLKVVSPAAYSRNIPTFCGAGPIKGSVNLYLTEPETVASVVLSVRGRFLSDHSDDMEEVMLFVVSSTMWSKDSAEATTNPSFSHKKLSGTYSWPFSISIPEKVQFSGSGTGGSTPGTTEHVLPQTYTERILSAGINYEIILHIGRGKLKTDYEIPCTFGYIPLTRPRPFPALKTIAYQEGTPLLDPTVDVDGWALAKKVIISGTLFESHPVAIECQLFVSAPLAYTRGSVIPLYVRMHSSDRQALDLLATHKAVIVRLQRTIVYSLPMKSLKHTKTNPGKDERDLVEAVWWPTSSQEQGASTSFAAGMQMHTVCLNGEIHLRADLAPSTTFPAFTVEYHVCMRPFDTPGFKMAKAEQTLVKHPVDIVTSFAPGTRAVRYAPPGYNSERPLTMEFGMALNLGASGFV</sequence>
<protein>
    <recommendedName>
        <fullName evidence="4">Arrestin-like N-terminal domain-containing protein</fullName>
    </recommendedName>
</protein>
<dbReference type="AlphaFoldDB" id="A0A8H5FBJ2"/>
<dbReference type="Proteomes" id="UP000567179">
    <property type="component" value="Unassembled WGS sequence"/>
</dbReference>
<comment type="caution">
    <text evidence="2">The sequence shown here is derived from an EMBL/GenBank/DDBJ whole genome shotgun (WGS) entry which is preliminary data.</text>
</comment>
<name>A0A8H5FBJ2_9AGAR</name>
<gene>
    <name evidence="2" type="ORF">D9619_005188</name>
</gene>
<proteinExistence type="predicted"/>
<organism evidence="2 3">
    <name type="scientific">Psilocybe cf. subviscida</name>
    <dbReference type="NCBI Taxonomy" id="2480587"/>
    <lineage>
        <taxon>Eukaryota</taxon>
        <taxon>Fungi</taxon>
        <taxon>Dikarya</taxon>
        <taxon>Basidiomycota</taxon>
        <taxon>Agaricomycotina</taxon>
        <taxon>Agaricomycetes</taxon>
        <taxon>Agaricomycetidae</taxon>
        <taxon>Agaricales</taxon>
        <taxon>Agaricineae</taxon>
        <taxon>Strophariaceae</taxon>
        <taxon>Psilocybe</taxon>
    </lineage>
</organism>
<keyword evidence="3" id="KW-1185">Reference proteome</keyword>